<evidence type="ECO:0000259" key="2">
    <source>
        <dbReference type="Pfam" id="PF01610"/>
    </source>
</evidence>
<evidence type="ECO:0000313" key="3">
    <source>
        <dbReference type="EMBL" id="XDQ51016.1"/>
    </source>
</evidence>
<dbReference type="PANTHER" id="PTHR33498">
    <property type="entry name" value="TRANSPOSASE FOR INSERTION SEQUENCE ELEMENT IS1557"/>
    <property type="match status" value="1"/>
</dbReference>
<dbReference type="InterPro" id="IPR047951">
    <property type="entry name" value="Transpos_ISL3"/>
</dbReference>
<dbReference type="EMBL" id="CP163443">
    <property type="protein sequence ID" value="XDQ51016.1"/>
    <property type="molecule type" value="Genomic_DNA"/>
</dbReference>
<dbReference type="InterPro" id="IPR002560">
    <property type="entry name" value="Transposase_DDE"/>
</dbReference>
<reference evidence="3" key="1">
    <citation type="submission" date="2024-07" db="EMBL/GenBank/DDBJ databases">
        <authorList>
            <person name="Yu S.T."/>
        </authorList>
    </citation>
    <scope>NUCLEOTIDE SEQUENCE</scope>
    <source>
        <strain evidence="3">R41</strain>
    </source>
</reference>
<dbReference type="PANTHER" id="PTHR33498:SF1">
    <property type="entry name" value="TRANSPOSASE FOR INSERTION SEQUENCE ELEMENT IS1557"/>
    <property type="match status" value="1"/>
</dbReference>
<name>A0AB39R8L7_9ACTN</name>
<feature type="domain" description="Transposase IS204/IS1001/IS1096/IS1165 DDE" evidence="2">
    <location>
        <begin position="4"/>
        <end position="99"/>
    </location>
</feature>
<dbReference type="AlphaFoldDB" id="A0AB39R8L7"/>
<feature type="region of interest" description="Disordered" evidence="1">
    <location>
        <begin position="152"/>
        <end position="176"/>
    </location>
</feature>
<protein>
    <recommendedName>
        <fullName evidence="2">Transposase IS204/IS1001/IS1096/IS1165 DDE domain-containing protein</fullName>
    </recommendedName>
</protein>
<evidence type="ECO:0000256" key="1">
    <source>
        <dbReference type="SAM" id="MobiDB-lite"/>
    </source>
</evidence>
<dbReference type="Pfam" id="PF01610">
    <property type="entry name" value="DDE_Tnp_ISL3"/>
    <property type="match status" value="1"/>
</dbReference>
<proteinExistence type="predicted"/>
<dbReference type="RefSeq" id="WP_369244362.1">
    <property type="nucleotide sequence ID" value="NZ_CP163443.1"/>
</dbReference>
<accession>A0AB39R8L7</accession>
<organism evidence="3">
    <name type="scientific">Streptomyces sp. R41</name>
    <dbReference type="NCBI Taxonomy" id="3238632"/>
    <lineage>
        <taxon>Bacteria</taxon>
        <taxon>Bacillati</taxon>
        <taxon>Actinomycetota</taxon>
        <taxon>Actinomycetes</taxon>
        <taxon>Kitasatosporales</taxon>
        <taxon>Streptomycetaceae</taxon>
        <taxon>Streptomyces</taxon>
    </lineage>
</organism>
<sequence length="237" mass="26087">MAYRPSTLTEDDYQQLKAVLNGCPELATAHRLVREFGDMLTHQTGVLLPAWIEDAVEANLPGLTGFARGLAAVTAGLALRWNSGGTEGAVNRITKIKRQRVDELLVELLGLVGHDFLSNRSARAAHIGRPDSGSRQANPLDGRLLHLHLLPRRRARRRANQRPDPGLATRRPRRHVHGTYAEGASWTFAQFRGIFPYSWRLPSGAAAPQQRSTAATARPCELQLLGVSPRAADMTDR</sequence>
<gene>
    <name evidence="3" type="ORF">AB5J53_04655</name>
</gene>